<keyword evidence="5 10" id="KW-0813">Transport</keyword>
<feature type="domain" description="PBP" evidence="11">
    <location>
        <begin position="39"/>
        <end position="284"/>
    </location>
</feature>
<dbReference type="PANTHER" id="PTHR30570:SF1">
    <property type="entry name" value="PHOSPHATE-BINDING PROTEIN PSTS"/>
    <property type="match status" value="1"/>
</dbReference>
<evidence type="ECO:0000256" key="9">
    <source>
        <dbReference type="ARBA" id="ARBA00023288"/>
    </source>
</evidence>
<name>A0A4R2RGN3_9FIRM</name>
<evidence type="ECO:0000256" key="8">
    <source>
        <dbReference type="ARBA" id="ARBA00023139"/>
    </source>
</evidence>
<evidence type="ECO:0000313" key="12">
    <source>
        <dbReference type="EMBL" id="TCP62113.1"/>
    </source>
</evidence>
<protein>
    <recommendedName>
        <fullName evidence="10">Phosphate-binding protein</fullName>
    </recommendedName>
</protein>
<keyword evidence="10" id="KW-0472">Membrane</keyword>
<keyword evidence="6 10" id="KW-0592">Phosphate transport</keyword>
<accession>A0A4R2RGN3</accession>
<evidence type="ECO:0000256" key="5">
    <source>
        <dbReference type="ARBA" id="ARBA00022448"/>
    </source>
</evidence>
<evidence type="ECO:0000256" key="1">
    <source>
        <dbReference type="ARBA" id="ARBA00002841"/>
    </source>
</evidence>
<comment type="function">
    <text evidence="10">Involved in the system for phosphate transport across the cytoplasmic membrane.</text>
</comment>
<dbReference type="Pfam" id="PF12849">
    <property type="entry name" value="PBP_like_2"/>
    <property type="match status" value="1"/>
</dbReference>
<dbReference type="RefSeq" id="WP_131920005.1">
    <property type="nucleotide sequence ID" value="NZ_JAOQNU010000023.1"/>
</dbReference>
<dbReference type="InterPro" id="IPR011862">
    <property type="entry name" value="Phos-bd"/>
</dbReference>
<comment type="caution">
    <text evidence="12">The sequence shown here is derived from an EMBL/GenBank/DDBJ whole genome shotgun (WGS) entry which is preliminary data.</text>
</comment>
<evidence type="ECO:0000256" key="10">
    <source>
        <dbReference type="RuleBase" id="RU367119"/>
    </source>
</evidence>
<comment type="subcellular location">
    <subcellularLocation>
        <location evidence="2 10">Cell membrane</location>
        <topology evidence="2 10">Lipid-anchor</topology>
    </subcellularLocation>
</comment>
<evidence type="ECO:0000313" key="13">
    <source>
        <dbReference type="Proteomes" id="UP000294813"/>
    </source>
</evidence>
<evidence type="ECO:0000256" key="6">
    <source>
        <dbReference type="ARBA" id="ARBA00022592"/>
    </source>
</evidence>
<dbReference type="Gene3D" id="3.40.190.10">
    <property type="entry name" value="Periplasmic binding protein-like II"/>
    <property type="match status" value="2"/>
</dbReference>
<comment type="function">
    <text evidence="1">Part of the ABC transporter complex PstSACB involved in phosphate import.</text>
</comment>
<feature type="chain" id="PRO_5027164153" description="Phosphate-binding protein" evidence="10">
    <location>
        <begin position="25"/>
        <end position="298"/>
    </location>
</feature>
<evidence type="ECO:0000256" key="2">
    <source>
        <dbReference type="ARBA" id="ARBA00004193"/>
    </source>
</evidence>
<sequence length="298" mass="31381">MNFKKISKLVAVSVVFGMLGTVVAGCGGGAKQENTGGAPTSGIKGSLQVKGSDTIVNLSQAMAEDFMAKNPQATIAVTGGGSGTGIAALTNKTCDLANSSREIKAEEKAKIKEATGKDVKEYAIAMDGIGFIVNKENPVNELTNEQLANIYTGKISNWKEVGGNDEKIVALAREASSGTHVFVKEHLMKNQEYRADALLQTSSASIAKEAETNKQAIGYVGMGYLTDKVKVIAVKKDAGSPAVLPSEATVKDKTYPVSRPLYVYSAGEPEGLSKSFVDFMLSAEGQAIVKKMDFIAVK</sequence>
<dbReference type="InterPro" id="IPR024370">
    <property type="entry name" value="PBP_domain"/>
</dbReference>
<keyword evidence="10" id="KW-1003">Cell membrane</keyword>
<dbReference type="Proteomes" id="UP000294813">
    <property type="component" value="Unassembled WGS sequence"/>
</dbReference>
<dbReference type="EMBL" id="SLXT01000023">
    <property type="protein sequence ID" value="TCP62113.1"/>
    <property type="molecule type" value="Genomic_DNA"/>
</dbReference>
<keyword evidence="13" id="KW-1185">Reference proteome</keyword>
<dbReference type="NCBIfam" id="TIGR02136">
    <property type="entry name" value="ptsS_2"/>
    <property type="match status" value="1"/>
</dbReference>
<comment type="subunit">
    <text evidence="4 10">The complex is composed of two ATP-binding proteins (PstB), two transmembrane proteins (PstC and PstA) and a solute-binding protein (PstS).</text>
</comment>
<proteinExistence type="inferred from homology"/>
<dbReference type="CDD" id="cd13653">
    <property type="entry name" value="PBP2_phosphate_like_1"/>
    <property type="match status" value="1"/>
</dbReference>
<dbReference type="GO" id="GO:0042301">
    <property type="term" value="F:phosphate ion binding"/>
    <property type="evidence" value="ECO:0007669"/>
    <property type="project" value="UniProtKB-UniRule"/>
</dbReference>
<keyword evidence="7 10" id="KW-0732">Signal</keyword>
<feature type="signal peptide" evidence="10">
    <location>
        <begin position="1"/>
        <end position="24"/>
    </location>
</feature>
<dbReference type="GO" id="GO:0006817">
    <property type="term" value="P:phosphate ion transport"/>
    <property type="evidence" value="ECO:0007669"/>
    <property type="project" value="UniProtKB-UniRule"/>
</dbReference>
<evidence type="ECO:0000256" key="3">
    <source>
        <dbReference type="ARBA" id="ARBA00008725"/>
    </source>
</evidence>
<organism evidence="12 13">
    <name type="scientific">Heliophilum fasciatum</name>
    <dbReference type="NCBI Taxonomy" id="35700"/>
    <lineage>
        <taxon>Bacteria</taxon>
        <taxon>Bacillati</taxon>
        <taxon>Bacillota</taxon>
        <taxon>Clostridia</taxon>
        <taxon>Eubacteriales</taxon>
        <taxon>Heliobacteriaceae</taxon>
        <taxon>Heliophilum</taxon>
    </lineage>
</organism>
<gene>
    <name evidence="12" type="ORF">EDD73_12320</name>
</gene>
<evidence type="ECO:0000256" key="4">
    <source>
        <dbReference type="ARBA" id="ARBA00011529"/>
    </source>
</evidence>
<evidence type="ECO:0000256" key="7">
    <source>
        <dbReference type="ARBA" id="ARBA00022729"/>
    </source>
</evidence>
<dbReference type="OrthoDB" id="9790048at2"/>
<dbReference type="AlphaFoldDB" id="A0A4R2RGN3"/>
<dbReference type="SUPFAM" id="SSF53850">
    <property type="entry name" value="Periplasmic binding protein-like II"/>
    <property type="match status" value="1"/>
</dbReference>
<comment type="similarity">
    <text evidence="3 10">Belongs to the PstS family.</text>
</comment>
<dbReference type="InterPro" id="IPR050811">
    <property type="entry name" value="Phosphate_ABC_transporter"/>
</dbReference>
<dbReference type="PROSITE" id="PS51257">
    <property type="entry name" value="PROKAR_LIPOPROTEIN"/>
    <property type="match status" value="1"/>
</dbReference>
<keyword evidence="9 10" id="KW-0449">Lipoprotein</keyword>
<keyword evidence="8 10" id="KW-0564">Palmitate</keyword>
<evidence type="ECO:0000259" key="11">
    <source>
        <dbReference type="Pfam" id="PF12849"/>
    </source>
</evidence>
<dbReference type="GO" id="GO:0005886">
    <property type="term" value="C:plasma membrane"/>
    <property type="evidence" value="ECO:0007669"/>
    <property type="project" value="UniProtKB-SubCell"/>
</dbReference>
<dbReference type="PANTHER" id="PTHR30570">
    <property type="entry name" value="PERIPLASMIC PHOSPHATE BINDING COMPONENT OF PHOSPHATE ABC TRANSPORTER"/>
    <property type="match status" value="1"/>
</dbReference>
<reference evidence="12 13" key="1">
    <citation type="submission" date="2019-03" db="EMBL/GenBank/DDBJ databases">
        <title>Genomic Encyclopedia of Type Strains, Phase IV (KMG-IV): sequencing the most valuable type-strain genomes for metagenomic binning, comparative biology and taxonomic classification.</title>
        <authorList>
            <person name="Goeker M."/>
        </authorList>
    </citation>
    <scope>NUCLEOTIDE SEQUENCE [LARGE SCALE GENOMIC DNA]</scope>
    <source>
        <strain evidence="12 13">DSM 11170</strain>
    </source>
</reference>